<reference evidence="8" key="1">
    <citation type="submission" date="2021-02" db="EMBL/GenBank/DDBJ databases">
        <authorList>
            <person name="Palmer J.M."/>
        </authorList>
    </citation>
    <scope>NUCLEOTIDE SEQUENCE</scope>
    <source>
        <strain evidence="8">SCRP734</strain>
    </source>
</reference>
<dbReference type="InterPro" id="IPR000163">
    <property type="entry name" value="Prohibitin"/>
</dbReference>
<dbReference type="Pfam" id="PF01145">
    <property type="entry name" value="Band_7"/>
    <property type="match status" value="1"/>
</dbReference>
<keyword evidence="5" id="KW-0472">Membrane</keyword>
<accession>A0A8T1VTD3</accession>
<keyword evidence="4" id="KW-0496">Mitochondrion</keyword>
<name>A0A8T1VTD3_9STRA</name>
<gene>
    <name evidence="8" type="primary">PHB2</name>
    <name evidence="8" type="ORF">PHYPSEUDO_003650</name>
</gene>
<comment type="subcellular location">
    <subcellularLocation>
        <location evidence="1 6">Mitochondrion inner membrane</location>
    </subcellularLocation>
</comment>
<dbReference type="EMBL" id="JAGDFM010000176">
    <property type="protein sequence ID" value="KAG7383488.1"/>
    <property type="molecule type" value="Genomic_DNA"/>
</dbReference>
<dbReference type="OrthoDB" id="275637at2759"/>
<evidence type="ECO:0000313" key="9">
    <source>
        <dbReference type="Proteomes" id="UP000694044"/>
    </source>
</evidence>
<evidence type="ECO:0000313" key="8">
    <source>
        <dbReference type="EMBL" id="KAG7383488.1"/>
    </source>
</evidence>
<evidence type="ECO:0000256" key="5">
    <source>
        <dbReference type="ARBA" id="ARBA00023136"/>
    </source>
</evidence>
<protein>
    <recommendedName>
        <fullName evidence="6">Prohibitin</fullName>
    </recommendedName>
</protein>
<evidence type="ECO:0000256" key="2">
    <source>
        <dbReference type="ARBA" id="ARBA00009658"/>
    </source>
</evidence>
<dbReference type="PANTHER" id="PTHR23222:SF1">
    <property type="entry name" value="PROHIBITIN-2"/>
    <property type="match status" value="1"/>
</dbReference>
<evidence type="ECO:0000256" key="6">
    <source>
        <dbReference type="RuleBase" id="RU366048"/>
    </source>
</evidence>
<evidence type="ECO:0000256" key="1">
    <source>
        <dbReference type="ARBA" id="ARBA00004273"/>
    </source>
</evidence>
<dbReference type="SMART" id="SM00244">
    <property type="entry name" value="PHB"/>
    <property type="match status" value="1"/>
</dbReference>
<organism evidence="8 9">
    <name type="scientific">Phytophthora pseudosyringae</name>
    <dbReference type="NCBI Taxonomy" id="221518"/>
    <lineage>
        <taxon>Eukaryota</taxon>
        <taxon>Sar</taxon>
        <taxon>Stramenopiles</taxon>
        <taxon>Oomycota</taxon>
        <taxon>Peronosporomycetes</taxon>
        <taxon>Peronosporales</taxon>
        <taxon>Peronosporaceae</taxon>
        <taxon>Phytophthora</taxon>
    </lineage>
</organism>
<evidence type="ECO:0000256" key="3">
    <source>
        <dbReference type="ARBA" id="ARBA00022792"/>
    </source>
</evidence>
<dbReference type="Proteomes" id="UP000694044">
    <property type="component" value="Unassembled WGS sequence"/>
</dbReference>
<evidence type="ECO:0000259" key="7">
    <source>
        <dbReference type="SMART" id="SM00244"/>
    </source>
</evidence>
<dbReference type="GO" id="GO:0005743">
    <property type="term" value="C:mitochondrial inner membrane"/>
    <property type="evidence" value="ECO:0007669"/>
    <property type="project" value="UniProtKB-SubCell"/>
</dbReference>
<dbReference type="AlphaFoldDB" id="A0A8T1VTD3"/>
<dbReference type="GO" id="GO:0007005">
    <property type="term" value="P:mitochondrion organization"/>
    <property type="evidence" value="ECO:0007669"/>
    <property type="project" value="TreeGrafter"/>
</dbReference>
<evidence type="ECO:0000256" key="4">
    <source>
        <dbReference type="ARBA" id="ARBA00023128"/>
    </source>
</evidence>
<proteinExistence type="inferred from homology"/>
<comment type="similarity">
    <text evidence="2 6">Belongs to the prohibitin family.</text>
</comment>
<dbReference type="PANTHER" id="PTHR23222">
    <property type="entry name" value="PROHIBITIN"/>
    <property type="match status" value="1"/>
</dbReference>
<keyword evidence="3 6" id="KW-0999">Mitochondrion inner membrane</keyword>
<dbReference type="InterPro" id="IPR001107">
    <property type="entry name" value="Band_7"/>
</dbReference>
<sequence length="341" mass="37616">MRPREGCGLAEKGGSNRVAAGEPLLTFDLDAMEKGKAAMENMKNIKMPPGSKGPATALVKVAVLTGAAVYGAYLSIYNVPPGHRAVVYSRLDGVGHQVIEQGTHFLVPWLQRPLIMDVRTRPRTYASLTGTKDLQMINISIRVLSKPDRARLQWLYQNLGTGTQRNATQRDAADFDDKVLPSIVNEVAKQVVAQFTAAELIFQRDHVSRLIIENLKRRADRFAIMLEDVSIIHLTFGSEYTAAIEAKQVAQQDAERARFVVERAIQEKKSTVIRALGVSKSAELVGEAIKNNPAFVQLRRLDAAKEIATVISRSANKVYLSSDSLLLNILHDTDQGFGKKK</sequence>
<dbReference type="CDD" id="cd03401">
    <property type="entry name" value="SPFH_prohibitin"/>
    <property type="match status" value="1"/>
</dbReference>
<keyword evidence="9" id="KW-1185">Reference proteome</keyword>
<comment type="caution">
    <text evidence="8">The sequence shown here is derived from an EMBL/GenBank/DDBJ whole genome shotgun (WGS) entry which is preliminary data.</text>
</comment>
<feature type="domain" description="Band 7" evidence="7">
    <location>
        <begin position="74"/>
        <end position="248"/>
    </location>
</feature>